<dbReference type="EMBL" id="CAACVR010000023">
    <property type="protein sequence ID" value="VEU22335.1"/>
    <property type="molecule type" value="Genomic_DNA"/>
</dbReference>
<comment type="catalytic activity">
    <reaction evidence="6">
        <text>uridine + ATP = UMP + ADP + H(+)</text>
        <dbReference type="Rhea" id="RHEA:16825"/>
        <dbReference type="ChEBI" id="CHEBI:15378"/>
        <dbReference type="ChEBI" id="CHEBI:16704"/>
        <dbReference type="ChEBI" id="CHEBI:30616"/>
        <dbReference type="ChEBI" id="CHEBI:57865"/>
        <dbReference type="ChEBI" id="CHEBI:456216"/>
        <dbReference type="EC" id="2.7.1.48"/>
    </reaction>
</comment>
<evidence type="ECO:0000256" key="2">
    <source>
        <dbReference type="ARBA" id="ARBA00004784"/>
    </source>
</evidence>
<keyword evidence="4 6" id="KW-0547">Nucleotide-binding</keyword>
<proteinExistence type="inferred from homology"/>
<sequence>MPDSLSAQATQYIPPWKSPYIIGIAGFSGSGKTTVAQKILQEINEPWTVLMSMDNFYRPLTAEQREKAFENEFDFDKPDALDLDLMCECIKSLKEGKKTEIPVYSFASHSRTNQKITIYGVNVIILEGLYTLYNPDLAKFMDCKVYVDTDLDICYSRRLLRDIVERGRDLEGIIKQWDKFVKPNSVRYVKPTMQSADIIIPRGTDNKIAMDLLIEHIHRQLAAKSAEHLLQLKALGKVEKPIDYNKVHVLPSTNQLEGMKTILLDRDTPYDSFIFYFNRVASILISHALDFIEYVPSRADNRPVISPTGLIVKDTMFIKDEIIAVDIIRAGDCFIPSLKKMIPGVKVGKLLIQSDSRTGEPHLHTEKLPALNTDCNLLLFDAQVISGAAATMAIKVLLDYGVSEERVVMCTYLATEAGVKRISNAFPKVTIVVGSLGTSDPSRKGVDHDMDSWMANRFIDARYFGTD</sequence>
<evidence type="ECO:0000259" key="7">
    <source>
        <dbReference type="Pfam" id="PF00485"/>
    </source>
</evidence>
<dbReference type="EC" id="2.7.1.48" evidence="6"/>
<evidence type="ECO:0000259" key="8">
    <source>
        <dbReference type="Pfam" id="PF14681"/>
    </source>
</evidence>
<dbReference type="OrthoDB" id="738517at2759"/>
<dbReference type="FunCoup" id="A0A448YN09">
    <property type="interactions" value="822"/>
</dbReference>
<evidence type="ECO:0000256" key="4">
    <source>
        <dbReference type="ARBA" id="ARBA00022741"/>
    </source>
</evidence>
<keyword evidence="5 6" id="KW-0418">Kinase</keyword>
<dbReference type="Pfam" id="PF00485">
    <property type="entry name" value="PRK"/>
    <property type="match status" value="1"/>
</dbReference>
<keyword evidence="10" id="KW-1185">Reference proteome</keyword>
<dbReference type="Pfam" id="PF14681">
    <property type="entry name" value="UPRTase"/>
    <property type="match status" value="1"/>
</dbReference>
<dbReference type="Proteomes" id="UP000290900">
    <property type="component" value="Unassembled WGS sequence"/>
</dbReference>
<comment type="pathway">
    <text evidence="2 6">Pyrimidine metabolism; CTP biosynthesis via salvage pathway; CTP from cytidine: step 1/3.</text>
</comment>
<keyword evidence="6" id="KW-0067">ATP-binding</keyword>
<dbReference type="SUPFAM" id="SSF53271">
    <property type="entry name" value="PRTase-like"/>
    <property type="match status" value="1"/>
</dbReference>
<evidence type="ECO:0000256" key="3">
    <source>
        <dbReference type="ARBA" id="ARBA00022679"/>
    </source>
</evidence>
<dbReference type="GO" id="GO:0005524">
    <property type="term" value="F:ATP binding"/>
    <property type="evidence" value="ECO:0007669"/>
    <property type="project" value="UniProtKB-KW"/>
</dbReference>
<evidence type="ECO:0000256" key="6">
    <source>
        <dbReference type="RuleBase" id="RU003825"/>
    </source>
</evidence>
<dbReference type="PRINTS" id="PR00988">
    <property type="entry name" value="URIDINKINASE"/>
</dbReference>
<dbReference type="InterPro" id="IPR006083">
    <property type="entry name" value="PRK/URK"/>
</dbReference>
<dbReference type="GO" id="GO:0044211">
    <property type="term" value="P:CTP salvage"/>
    <property type="evidence" value="ECO:0007669"/>
    <property type="project" value="UniProtKB-UniPathway"/>
</dbReference>
<dbReference type="GO" id="GO:0043771">
    <property type="term" value="F:cytidine kinase activity"/>
    <property type="evidence" value="ECO:0007669"/>
    <property type="project" value="RHEA"/>
</dbReference>
<evidence type="ECO:0000313" key="9">
    <source>
        <dbReference type="EMBL" id="VEU22335.1"/>
    </source>
</evidence>
<evidence type="ECO:0000313" key="10">
    <source>
        <dbReference type="Proteomes" id="UP000290900"/>
    </source>
</evidence>
<dbReference type="InParanoid" id="A0A448YN09"/>
<dbReference type="PANTHER" id="PTHR10285">
    <property type="entry name" value="URIDINE KINASE"/>
    <property type="match status" value="1"/>
</dbReference>
<feature type="domain" description="Phosphoribosyltransferase" evidence="8">
    <location>
        <begin position="251"/>
        <end position="436"/>
    </location>
</feature>
<dbReference type="CDD" id="cd02023">
    <property type="entry name" value="UMPK"/>
    <property type="match status" value="1"/>
</dbReference>
<comment type="similarity">
    <text evidence="6">Belongs to the uridine kinase family.</text>
</comment>
<organism evidence="9 10">
    <name type="scientific">Brettanomyces naardenensis</name>
    <name type="common">Yeast</name>
    <dbReference type="NCBI Taxonomy" id="13370"/>
    <lineage>
        <taxon>Eukaryota</taxon>
        <taxon>Fungi</taxon>
        <taxon>Dikarya</taxon>
        <taxon>Ascomycota</taxon>
        <taxon>Saccharomycotina</taxon>
        <taxon>Pichiomycetes</taxon>
        <taxon>Pichiales</taxon>
        <taxon>Pichiaceae</taxon>
        <taxon>Brettanomyces</taxon>
    </lineage>
</organism>
<comment type="catalytic activity">
    <reaction evidence="6">
        <text>cytidine + ATP = CMP + ADP + H(+)</text>
        <dbReference type="Rhea" id="RHEA:24674"/>
        <dbReference type="ChEBI" id="CHEBI:15378"/>
        <dbReference type="ChEBI" id="CHEBI:17562"/>
        <dbReference type="ChEBI" id="CHEBI:30616"/>
        <dbReference type="ChEBI" id="CHEBI:60377"/>
        <dbReference type="ChEBI" id="CHEBI:456216"/>
        <dbReference type="EC" id="2.7.1.48"/>
    </reaction>
</comment>
<dbReference type="GO" id="GO:0004849">
    <property type="term" value="F:uridine kinase activity"/>
    <property type="evidence" value="ECO:0007669"/>
    <property type="project" value="UniProtKB-EC"/>
</dbReference>
<evidence type="ECO:0000256" key="5">
    <source>
        <dbReference type="ARBA" id="ARBA00022777"/>
    </source>
</evidence>
<dbReference type="InterPro" id="IPR027417">
    <property type="entry name" value="P-loop_NTPase"/>
</dbReference>
<comment type="pathway">
    <text evidence="1 6">Pyrimidine metabolism; UMP biosynthesis via salvage pathway; UMP from uridine: step 1/1.</text>
</comment>
<protein>
    <recommendedName>
        <fullName evidence="6">Uridine kinase</fullName>
        <ecNumber evidence="6">2.7.1.48</ecNumber>
    </recommendedName>
</protein>
<dbReference type="UniPathway" id="UPA00574">
    <property type="reaction ID" value="UER00637"/>
</dbReference>
<dbReference type="STRING" id="13370.A0A448YN09"/>
<dbReference type="Gene3D" id="3.40.50.300">
    <property type="entry name" value="P-loop containing nucleotide triphosphate hydrolases"/>
    <property type="match status" value="1"/>
</dbReference>
<name>A0A448YN09_BRENA</name>
<dbReference type="UniPathway" id="UPA00579">
    <property type="reaction ID" value="UER00640"/>
</dbReference>
<dbReference type="SUPFAM" id="SSF52540">
    <property type="entry name" value="P-loop containing nucleoside triphosphate hydrolases"/>
    <property type="match status" value="1"/>
</dbReference>
<feature type="domain" description="Phosphoribulokinase/uridine kinase" evidence="7">
    <location>
        <begin position="21"/>
        <end position="209"/>
    </location>
</feature>
<dbReference type="FunFam" id="3.40.50.300:FF:000339">
    <property type="entry name" value="Uridine kinase"/>
    <property type="match status" value="1"/>
</dbReference>
<dbReference type="NCBIfam" id="NF004018">
    <property type="entry name" value="PRK05480.1"/>
    <property type="match status" value="1"/>
</dbReference>
<dbReference type="Gene3D" id="3.40.50.2020">
    <property type="match status" value="1"/>
</dbReference>
<dbReference type="NCBIfam" id="TIGR00235">
    <property type="entry name" value="udk"/>
    <property type="match status" value="1"/>
</dbReference>
<dbReference type="AlphaFoldDB" id="A0A448YN09"/>
<gene>
    <name evidence="9" type="ORF">BRENAR_LOCUS3066</name>
</gene>
<keyword evidence="3 6" id="KW-0808">Transferase</keyword>
<accession>A0A448YN09</accession>
<evidence type="ECO:0000256" key="1">
    <source>
        <dbReference type="ARBA" id="ARBA00004690"/>
    </source>
</evidence>
<reference evidence="9 10" key="1">
    <citation type="submission" date="2018-12" db="EMBL/GenBank/DDBJ databases">
        <authorList>
            <person name="Tiukova I."/>
            <person name="Dainat J."/>
        </authorList>
    </citation>
    <scope>NUCLEOTIDE SEQUENCE [LARGE SCALE GENOMIC DNA]</scope>
</reference>
<dbReference type="GO" id="GO:0044206">
    <property type="term" value="P:UMP salvage"/>
    <property type="evidence" value="ECO:0007669"/>
    <property type="project" value="UniProtKB-UniPathway"/>
</dbReference>
<dbReference type="InterPro" id="IPR029057">
    <property type="entry name" value="PRTase-like"/>
</dbReference>
<dbReference type="InterPro" id="IPR000836">
    <property type="entry name" value="PRTase_dom"/>
</dbReference>
<dbReference type="InterPro" id="IPR000764">
    <property type="entry name" value="Uridine_kinase-like"/>
</dbReference>